<dbReference type="WBParaSite" id="Hba_19255">
    <property type="protein sequence ID" value="Hba_19255"/>
    <property type="gene ID" value="Hba_19255"/>
</dbReference>
<proteinExistence type="predicted"/>
<dbReference type="Proteomes" id="UP000095283">
    <property type="component" value="Unplaced"/>
</dbReference>
<keyword evidence="1" id="KW-1185">Reference proteome</keyword>
<evidence type="ECO:0000313" key="1">
    <source>
        <dbReference type="Proteomes" id="UP000095283"/>
    </source>
</evidence>
<protein>
    <submittedName>
        <fullName evidence="2">Fibronectin type-III domain-containing protein</fullName>
    </submittedName>
</protein>
<accession>A0A1I7XN95</accession>
<evidence type="ECO:0000313" key="2">
    <source>
        <dbReference type="WBParaSite" id="Hba_19255"/>
    </source>
</evidence>
<sequence>MNNNKEEERYMSQGTSTAVTWSPPRGVTIIAVIDGSSSVRTDWDGKEIPAYVVPLGGSPEVYMPGSL</sequence>
<reference evidence="2" key="1">
    <citation type="submission" date="2016-11" db="UniProtKB">
        <authorList>
            <consortium name="WormBaseParasite"/>
        </authorList>
    </citation>
    <scope>IDENTIFICATION</scope>
</reference>
<organism evidence="1 2">
    <name type="scientific">Heterorhabditis bacteriophora</name>
    <name type="common">Entomopathogenic nematode worm</name>
    <dbReference type="NCBI Taxonomy" id="37862"/>
    <lineage>
        <taxon>Eukaryota</taxon>
        <taxon>Metazoa</taxon>
        <taxon>Ecdysozoa</taxon>
        <taxon>Nematoda</taxon>
        <taxon>Chromadorea</taxon>
        <taxon>Rhabditida</taxon>
        <taxon>Rhabditina</taxon>
        <taxon>Rhabditomorpha</taxon>
        <taxon>Strongyloidea</taxon>
        <taxon>Heterorhabditidae</taxon>
        <taxon>Heterorhabditis</taxon>
    </lineage>
</organism>
<name>A0A1I7XN95_HETBA</name>
<dbReference type="AlphaFoldDB" id="A0A1I7XN95"/>